<keyword evidence="6" id="KW-1185">Reference proteome</keyword>
<comment type="caution">
    <text evidence="4">The sequence shown here is derived from an EMBL/GenBank/DDBJ whole genome shotgun (WGS) entry which is preliminary data.</text>
</comment>
<organism evidence="4 7">
    <name type="scientific">Adineta steineri</name>
    <dbReference type="NCBI Taxonomy" id="433720"/>
    <lineage>
        <taxon>Eukaryota</taxon>
        <taxon>Metazoa</taxon>
        <taxon>Spiralia</taxon>
        <taxon>Gnathifera</taxon>
        <taxon>Rotifera</taxon>
        <taxon>Eurotatoria</taxon>
        <taxon>Bdelloidea</taxon>
        <taxon>Adinetida</taxon>
        <taxon>Adinetidae</taxon>
        <taxon>Adineta</taxon>
    </lineage>
</organism>
<dbReference type="GO" id="GO:0009898">
    <property type="term" value="C:cytoplasmic side of plasma membrane"/>
    <property type="evidence" value="ECO:0007669"/>
    <property type="project" value="TreeGrafter"/>
</dbReference>
<dbReference type="GO" id="GO:0006689">
    <property type="term" value="P:ganglioside catabolic process"/>
    <property type="evidence" value="ECO:0007669"/>
    <property type="project" value="InterPro"/>
</dbReference>
<dbReference type="Proteomes" id="UP000663832">
    <property type="component" value="Unassembled WGS sequence"/>
</dbReference>
<dbReference type="InterPro" id="IPR028996">
    <property type="entry name" value="GM2-AP"/>
</dbReference>
<dbReference type="InterPro" id="IPR003172">
    <property type="entry name" value="ML_dom"/>
</dbReference>
<evidence type="ECO:0000256" key="2">
    <source>
        <dbReference type="SAM" id="SignalP"/>
    </source>
</evidence>
<dbReference type="GO" id="GO:0008047">
    <property type="term" value="F:enzyme activator activity"/>
    <property type="evidence" value="ECO:0007669"/>
    <property type="project" value="InterPro"/>
</dbReference>
<accession>A0A813N644</accession>
<dbReference type="Proteomes" id="UP000663877">
    <property type="component" value="Unassembled WGS sequence"/>
</dbReference>
<reference evidence="4" key="1">
    <citation type="submission" date="2021-02" db="EMBL/GenBank/DDBJ databases">
        <authorList>
            <person name="Nowell W R."/>
        </authorList>
    </citation>
    <scope>NUCLEOTIDE SEQUENCE</scope>
</reference>
<evidence type="ECO:0000313" key="7">
    <source>
        <dbReference type="Proteomes" id="UP000663877"/>
    </source>
</evidence>
<feature type="signal peptide" evidence="2">
    <location>
        <begin position="1"/>
        <end position="19"/>
    </location>
</feature>
<feature type="domain" description="MD-2-related lipid-recognition" evidence="3">
    <location>
        <begin position="25"/>
        <end position="139"/>
    </location>
</feature>
<dbReference type="OrthoDB" id="6409159at2759"/>
<name>A0A813N644_9BILA</name>
<dbReference type="Gene3D" id="2.70.220.10">
    <property type="entry name" value="Ganglioside GM2 activator"/>
    <property type="match status" value="1"/>
</dbReference>
<evidence type="ECO:0000256" key="1">
    <source>
        <dbReference type="ARBA" id="ARBA00022729"/>
    </source>
</evidence>
<proteinExistence type="predicted"/>
<dbReference type="AlphaFoldDB" id="A0A813N644"/>
<dbReference type="PANTHER" id="PTHR17357:SF0">
    <property type="entry name" value="GANGLIOSIDE GM2 ACTIVATOR"/>
    <property type="match status" value="1"/>
</dbReference>
<evidence type="ECO:0000259" key="3">
    <source>
        <dbReference type="Pfam" id="PF02221"/>
    </source>
</evidence>
<feature type="chain" id="PRO_5035682474" description="MD-2-related lipid-recognition domain-containing protein" evidence="2">
    <location>
        <begin position="20"/>
        <end position="189"/>
    </location>
</feature>
<evidence type="ECO:0000313" key="4">
    <source>
        <dbReference type="EMBL" id="CAF0728065.1"/>
    </source>
</evidence>
<gene>
    <name evidence="4" type="ORF">BJG266_LOCUS950</name>
    <name evidence="5" type="ORF">QVE165_LOCUS44233</name>
</gene>
<evidence type="ECO:0000313" key="5">
    <source>
        <dbReference type="EMBL" id="CAF1512779.1"/>
    </source>
</evidence>
<dbReference type="Pfam" id="PF02221">
    <property type="entry name" value="E1_DerP2_DerF2"/>
    <property type="match status" value="1"/>
</dbReference>
<sequence length="189" mass="20626">MVSNSFAVIFMCFIAYAASQTYQKVTLKDCGSKNVKVNRFDIQPMPILHPGKVTLSVDISATEPIRGVIKADVKLIRTVSGIKLPVSCYIVEGEQVGSCNYPDLCALMQRLTGDLSQDCHPSLLENGIDCTCPVYIPKTALDIIFETEIPKVPEFANWLAVGDMDCNLKANVGNLVACYDIGFAMKPAK</sequence>
<evidence type="ECO:0000313" key="6">
    <source>
        <dbReference type="Proteomes" id="UP000663832"/>
    </source>
</evidence>
<dbReference type="GO" id="GO:0005319">
    <property type="term" value="F:lipid transporter activity"/>
    <property type="evidence" value="ECO:0007669"/>
    <property type="project" value="TreeGrafter"/>
</dbReference>
<dbReference type="SUPFAM" id="SSF63707">
    <property type="entry name" value="Ganglioside M2 (gm2) activator"/>
    <property type="match status" value="1"/>
</dbReference>
<protein>
    <recommendedName>
        <fullName evidence="3">MD-2-related lipid-recognition domain-containing protein</fullName>
    </recommendedName>
</protein>
<keyword evidence="1 2" id="KW-0732">Signal</keyword>
<dbReference type="InterPro" id="IPR036846">
    <property type="entry name" value="GM2-AP_sf"/>
</dbReference>
<dbReference type="EMBL" id="CAJNOI010000002">
    <property type="protein sequence ID" value="CAF0728065.1"/>
    <property type="molecule type" value="Genomic_DNA"/>
</dbReference>
<dbReference type="PANTHER" id="PTHR17357">
    <property type="entry name" value="GM2 GANGLIOSIDE ACTIVATOR PROTEIN"/>
    <property type="match status" value="1"/>
</dbReference>
<dbReference type="EMBL" id="CAJNOM010000588">
    <property type="protein sequence ID" value="CAF1512779.1"/>
    <property type="molecule type" value="Genomic_DNA"/>
</dbReference>